<feature type="region of interest" description="Disordered" evidence="1">
    <location>
        <begin position="156"/>
        <end position="176"/>
    </location>
</feature>
<proteinExistence type="predicted"/>
<accession>A0A101JQY8</accession>
<sequence length="176" mass="19028">MKNLTAAADAAGSKLSEAELGTADIGKLLDDLVVATTSAVRTLPPDTSVKVLRRYTGEDGRAMIEIEIDLDDDLVAYLDTVPDRNAFIDEALCRAVNASTLGRHAYRQNLNVAARKFGLSVGWGADLDVWMDHYPKPPRRLTAEILAAHAQRVRRQADTAGRADTNSAEGRPATTL</sequence>
<evidence type="ECO:0000256" key="1">
    <source>
        <dbReference type="SAM" id="MobiDB-lite"/>
    </source>
</evidence>
<name>A0A101JQY8_9ACTN</name>
<gene>
    <name evidence="2" type="ORF">ADL15_22145</name>
</gene>
<dbReference type="Proteomes" id="UP000053244">
    <property type="component" value="Unassembled WGS sequence"/>
</dbReference>
<keyword evidence="3" id="KW-1185">Reference proteome</keyword>
<evidence type="ECO:0000313" key="3">
    <source>
        <dbReference type="Proteomes" id="UP000053244"/>
    </source>
</evidence>
<dbReference type="AlphaFoldDB" id="A0A101JQY8"/>
<protein>
    <submittedName>
        <fullName evidence="2">Uncharacterized protein</fullName>
    </submittedName>
</protein>
<evidence type="ECO:0000313" key="2">
    <source>
        <dbReference type="EMBL" id="KUL31439.1"/>
    </source>
</evidence>
<organism evidence="2 3">
    <name type="scientific">Actinoplanes awajinensis subsp. mycoplanecinus</name>
    <dbReference type="NCBI Taxonomy" id="135947"/>
    <lineage>
        <taxon>Bacteria</taxon>
        <taxon>Bacillati</taxon>
        <taxon>Actinomycetota</taxon>
        <taxon>Actinomycetes</taxon>
        <taxon>Micromonosporales</taxon>
        <taxon>Micromonosporaceae</taxon>
        <taxon>Actinoplanes</taxon>
    </lineage>
</organism>
<comment type="caution">
    <text evidence="2">The sequence shown here is derived from an EMBL/GenBank/DDBJ whole genome shotgun (WGS) entry which is preliminary data.</text>
</comment>
<feature type="compositionally biased region" description="Polar residues" evidence="1">
    <location>
        <begin position="164"/>
        <end position="176"/>
    </location>
</feature>
<reference evidence="2 3" key="1">
    <citation type="submission" date="2015-10" db="EMBL/GenBank/DDBJ databases">
        <authorList>
            <person name="Gilbert D.G."/>
        </authorList>
    </citation>
    <scope>NUCLEOTIDE SEQUENCE [LARGE SCALE GENOMIC DNA]</scope>
    <source>
        <strain evidence="2 3">NRRL B-16712</strain>
    </source>
</reference>
<dbReference type="EMBL" id="LLZH01000212">
    <property type="protein sequence ID" value="KUL31439.1"/>
    <property type="molecule type" value="Genomic_DNA"/>
</dbReference>